<dbReference type="Proteomes" id="UP001158576">
    <property type="component" value="Chromosome XSR"/>
</dbReference>
<evidence type="ECO:0000256" key="1">
    <source>
        <dbReference type="SAM" id="MobiDB-lite"/>
    </source>
</evidence>
<proteinExistence type="predicted"/>
<protein>
    <submittedName>
        <fullName evidence="2">Oidioi.mRNA.OKI2018_I69.XSR.g16982.t1.cds</fullName>
    </submittedName>
</protein>
<accession>A0ABN7SP41</accession>
<evidence type="ECO:0000313" key="2">
    <source>
        <dbReference type="EMBL" id="CAG5100398.1"/>
    </source>
</evidence>
<organism evidence="2 3">
    <name type="scientific">Oikopleura dioica</name>
    <name type="common">Tunicate</name>
    <dbReference type="NCBI Taxonomy" id="34765"/>
    <lineage>
        <taxon>Eukaryota</taxon>
        <taxon>Metazoa</taxon>
        <taxon>Chordata</taxon>
        <taxon>Tunicata</taxon>
        <taxon>Appendicularia</taxon>
        <taxon>Copelata</taxon>
        <taxon>Oikopleuridae</taxon>
        <taxon>Oikopleura</taxon>
    </lineage>
</organism>
<dbReference type="EMBL" id="OU015569">
    <property type="protein sequence ID" value="CAG5100398.1"/>
    <property type="molecule type" value="Genomic_DNA"/>
</dbReference>
<feature type="region of interest" description="Disordered" evidence="1">
    <location>
        <begin position="106"/>
        <end position="158"/>
    </location>
</feature>
<evidence type="ECO:0000313" key="3">
    <source>
        <dbReference type="Proteomes" id="UP001158576"/>
    </source>
</evidence>
<keyword evidence="3" id="KW-1185">Reference proteome</keyword>
<gene>
    <name evidence="2" type="ORF">OKIOD_LOCUS8540</name>
</gene>
<reference evidence="2 3" key="1">
    <citation type="submission" date="2021-04" db="EMBL/GenBank/DDBJ databases">
        <authorList>
            <person name="Bliznina A."/>
        </authorList>
    </citation>
    <scope>NUCLEOTIDE SEQUENCE [LARGE SCALE GENOMIC DNA]</scope>
</reference>
<name>A0ABN7SP41_OIKDI</name>
<feature type="region of interest" description="Disordered" evidence="1">
    <location>
        <begin position="17"/>
        <end position="44"/>
    </location>
</feature>
<feature type="compositionally biased region" description="Polar residues" evidence="1">
    <location>
        <begin position="17"/>
        <end position="28"/>
    </location>
</feature>
<sequence length="158" mass="18400">MPIDQMIFELESDSLKNLSSPSRAQNFWTTKSTPTKTEDTGKEKEKRLLMTPTKNSSFDRTVERFYDEELTQEDLSRDCYMASLLKNLTCTQKKKKCPAMNLSENEVRSGRRLSFGNKRKGRSRAVFQTQEPRELESIQFIEEDDEDTPVPMKKSQTQ</sequence>